<name>A0ABQ6HHC6_9MICO</name>
<gene>
    <name evidence="3" type="ORF">GCM10025862_00310</name>
    <name evidence="4" type="ORF">GCM10025862_37440</name>
</gene>
<accession>A0ABQ6HHC6</accession>
<feature type="compositionally biased region" description="Basic and acidic residues" evidence="1">
    <location>
        <begin position="13"/>
        <end position="22"/>
    </location>
</feature>
<keyword evidence="2" id="KW-1133">Transmembrane helix</keyword>
<dbReference type="EMBL" id="BSUJ01000001">
    <property type="protein sequence ID" value="GMA21723.1"/>
    <property type="molecule type" value="Genomic_DNA"/>
</dbReference>
<dbReference type="Proteomes" id="UP001157109">
    <property type="component" value="Unassembled WGS sequence"/>
</dbReference>
<proteinExistence type="predicted"/>
<reference evidence="5" key="2">
    <citation type="journal article" date="2019" name="Int. J. Syst. Evol. Microbiol.">
        <title>The Global Catalogue of Microorganisms (GCM) 10K type strain sequencing project: providing services to taxonomists for standard genome sequencing and annotation.</title>
        <authorList>
            <consortium name="The Broad Institute Genomics Platform"/>
            <consortium name="The Broad Institute Genome Sequencing Center for Infectious Disease"/>
            <person name="Wu L."/>
            <person name="Ma J."/>
        </authorList>
    </citation>
    <scope>NUCLEOTIDE SEQUENCE [LARGE SCALE GENOMIC DNA]</scope>
    <source>
        <strain evidence="5">NBRC 105830</strain>
    </source>
</reference>
<comment type="caution">
    <text evidence="3">The sequence shown here is derived from an EMBL/GenBank/DDBJ whole genome shotgun (WGS) entry which is preliminary data.</text>
</comment>
<feature type="transmembrane region" description="Helical" evidence="2">
    <location>
        <begin position="48"/>
        <end position="67"/>
    </location>
</feature>
<feature type="transmembrane region" description="Helical" evidence="2">
    <location>
        <begin position="214"/>
        <end position="235"/>
    </location>
</feature>
<feature type="region of interest" description="Disordered" evidence="1">
    <location>
        <begin position="1"/>
        <end position="22"/>
    </location>
</feature>
<feature type="transmembrane region" description="Helical" evidence="2">
    <location>
        <begin position="26"/>
        <end position="42"/>
    </location>
</feature>
<organism evidence="3 5">
    <name type="scientific">Arsenicicoccus piscis</name>
    <dbReference type="NCBI Taxonomy" id="673954"/>
    <lineage>
        <taxon>Bacteria</taxon>
        <taxon>Bacillati</taxon>
        <taxon>Actinomycetota</taxon>
        <taxon>Actinomycetes</taxon>
        <taxon>Micrococcales</taxon>
        <taxon>Intrasporangiaceae</taxon>
        <taxon>Arsenicicoccus</taxon>
    </lineage>
</organism>
<evidence type="ECO:0000313" key="3">
    <source>
        <dbReference type="EMBL" id="GMA18010.1"/>
    </source>
</evidence>
<feature type="transmembrane region" description="Helical" evidence="2">
    <location>
        <begin position="79"/>
        <end position="103"/>
    </location>
</feature>
<evidence type="ECO:0000313" key="5">
    <source>
        <dbReference type="Proteomes" id="UP001157109"/>
    </source>
</evidence>
<sequence>MGRNESRAGVGPDPERDAGPVGEHRLPPVIATLVAVVLYALLPDSLLLGPRVVIPVIEVALLVALVATNPWRMARQSRWSRIAALALAVLVIVSNLVSLGLLVTQLGSDADGMAMLRGAMQVWGTNVIGFALVYWELDRGGPVARRMLPRNKIPRADWRFSQDENHGAVDEVRASSSEDSDWRPVFADYLYLSVTNSSAFSPTDTMPLSSRAKLLMATQATAALLTSLLVVARAVGSLTGG</sequence>
<reference evidence="3" key="3">
    <citation type="submission" date="2023-02" db="EMBL/GenBank/DDBJ databases">
        <authorList>
            <person name="Sun Q."/>
            <person name="Mori K."/>
        </authorList>
    </citation>
    <scope>NUCLEOTIDE SEQUENCE</scope>
    <source>
        <strain evidence="3">NBRC 105830</strain>
    </source>
</reference>
<protein>
    <recommendedName>
        <fullName evidence="6">DUF1345 domain-containing protein</fullName>
    </recommendedName>
</protein>
<dbReference type="EMBL" id="BSUJ01000001">
    <property type="protein sequence ID" value="GMA18010.1"/>
    <property type="molecule type" value="Genomic_DNA"/>
</dbReference>
<evidence type="ECO:0000313" key="4">
    <source>
        <dbReference type="EMBL" id="GMA21723.1"/>
    </source>
</evidence>
<evidence type="ECO:0000256" key="2">
    <source>
        <dbReference type="SAM" id="Phobius"/>
    </source>
</evidence>
<evidence type="ECO:0000256" key="1">
    <source>
        <dbReference type="SAM" id="MobiDB-lite"/>
    </source>
</evidence>
<keyword evidence="2" id="KW-0812">Transmembrane</keyword>
<evidence type="ECO:0008006" key="6">
    <source>
        <dbReference type="Google" id="ProtNLM"/>
    </source>
</evidence>
<keyword evidence="5" id="KW-1185">Reference proteome</keyword>
<reference evidence="3" key="1">
    <citation type="journal article" date="2014" name="Int. J. Syst. Evol. Microbiol.">
        <title>Complete genome of a new Firmicutes species belonging to the dominant human colonic microbiota ('Ruminococcus bicirculans') reveals two chromosomes and a selective capacity to utilize plant glucans.</title>
        <authorList>
            <consortium name="NISC Comparative Sequencing Program"/>
            <person name="Wegmann U."/>
            <person name="Louis P."/>
            <person name="Goesmann A."/>
            <person name="Henrissat B."/>
            <person name="Duncan S.H."/>
            <person name="Flint H.J."/>
        </authorList>
    </citation>
    <scope>NUCLEOTIDE SEQUENCE</scope>
    <source>
        <strain evidence="3">NBRC 105830</strain>
    </source>
</reference>
<keyword evidence="2" id="KW-0472">Membrane</keyword>
<feature type="transmembrane region" description="Helical" evidence="2">
    <location>
        <begin position="115"/>
        <end position="137"/>
    </location>
</feature>